<gene>
    <name evidence="2" type="ORF">FISHEDRAFT_42039</name>
</gene>
<dbReference type="AlphaFoldDB" id="A0A0D7AEH5"/>
<dbReference type="Proteomes" id="UP000054144">
    <property type="component" value="Unassembled WGS sequence"/>
</dbReference>
<name>A0A0D7AEH5_9AGAR</name>
<sequence length="483" mass="53228">MSGDTAYPLELHKPKSIPFSLESSSFDSPPTEIFSPRTIPYEYPSPISPPQSPKRSSRVISPSGSSGYVGRSSTPRSPRATSPRQLSRQRPTPPPSGNRHRSTTPSGIAPDDLEKFAKCCRACYFHHDEEAGRQMTQTLATISPSQRASFSRLQASIRSAYHRSVNARKNAEFRAHLSSTQPGASLTPAVRSHPQGPLARIERLERFDKFVRTWCTMGMPGTQPFFTVGNPRHALWGLMELQQISESKGGAGGQRIQWILDDAVFKESAGKDFMLEAIDVLKGVLGFEECPSSTSTGSLDADSSPPVYTHHTDAALQPLSSPAVIPKRPRAPSDPFLDTPALSHSVGTMSTSSSNNDVPVGGPSHEEDRAPSRVEPARSDFFDVPEEEFMRIWTAPDLVNSEYKHLARVFPSFITRHSLPPFPVANARARQLDLEEGFDDDGSMEVRIGTGTLLIGPKARSDGWQGSWWRRFIDWVKRTFACA</sequence>
<dbReference type="OrthoDB" id="2568455at2759"/>
<evidence type="ECO:0000313" key="2">
    <source>
        <dbReference type="EMBL" id="KIY49115.1"/>
    </source>
</evidence>
<organism evidence="2 3">
    <name type="scientific">Fistulina hepatica ATCC 64428</name>
    <dbReference type="NCBI Taxonomy" id="1128425"/>
    <lineage>
        <taxon>Eukaryota</taxon>
        <taxon>Fungi</taxon>
        <taxon>Dikarya</taxon>
        <taxon>Basidiomycota</taxon>
        <taxon>Agaricomycotina</taxon>
        <taxon>Agaricomycetes</taxon>
        <taxon>Agaricomycetidae</taxon>
        <taxon>Agaricales</taxon>
        <taxon>Fistulinaceae</taxon>
        <taxon>Fistulina</taxon>
    </lineage>
</organism>
<proteinExistence type="predicted"/>
<protein>
    <submittedName>
        <fullName evidence="2">Uncharacterized protein</fullName>
    </submittedName>
</protein>
<dbReference type="EMBL" id="KN881727">
    <property type="protein sequence ID" value="KIY49115.1"/>
    <property type="molecule type" value="Genomic_DNA"/>
</dbReference>
<accession>A0A0D7AEH5</accession>
<feature type="region of interest" description="Disordered" evidence="1">
    <location>
        <begin position="319"/>
        <end position="374"/>
    </location>
</feature>
<evidence type="ECO:0000256" key="1">
    <source>
        <dbReference type="SAM" id="MobiDB-lite"/>
    </source>
</evidence>
<feature type="compositionally biased region" description="Low complexity" evidence="1">
    <location>
        <begin position="58"/>
        <end position="84"/>
    </location>
</feature>
<feature type="compositionally biased region" description="Basic and acidic residues" evidence="1">
    <location>
        <begin position="364"/>
        <end position="374"/>
    </location>
</feature>
<evidence type="ECO:0000313" key="3">
    <source>
        <dbReference type="Proteomes" id="UP000054144"/>
    </source>
</evidence>
<reference evidence="2 3" key="1">
    <citation type="journal article" date="2015" name="Fungal Genet. Biol.">
        <title>Evolution of novel wood decay mechanisms in Agaricales revealed by the genome sequences of Fistulina hepatica and Cylindrobasidium torrendii.</title>
        <authorList>
            <person name="Floudas D."/>
            <person name="Held B.W."/>
            <person name="Riley R."/>
            <person name="Nagy L.G."/>
            <person name="Koehler G."/>
            <person name="Ransdell A.S."/>
            <person name="Younus H."/>
            <person name="Chow J."/>
            <person name="Chiniquy J."/>
            <person name="Lipzen A."/>
            <person name="Tritt A."/>
            <person name="Sun H."/>
            <person name="Haridas S."/>
            <person name="LaButti K."/>
            <person name="Ohm R.A."/>
            <person name="Kues U."/>
            <person name="Blanchette R.A."/>
            <person name="Grigoriev I.V."/>
            <person name="Minto R.E."/>
            <person name="Hibbett D.S."/>
        </authorList>
    </citation>
    <scope>NUCLEOTIDE SEQUENCE [LARGE SCALE GENOMIC DNA]</scope>
    <source>
        <strain evidence="2 3">ATCC 64428</strain>
    </source>
</reference>
<keyword evidence="3" id="KW-1185">Reference proteome</keyword>
<feature type="compositionally biased region" description="Low complexity" evidence="1">
    <location>
        <begin position="343"/>
        <end position="354"/>
    </location>
</feature>
<feature type="region of interest" description="Disordered" evidence="1">
    <location>
        <begin position="1"/>
        <end position="111"/>
    </location>
</feature>